<evidence type="ECO:0000256" key="4">
    <source>
        <dbReference type="ARBA" id="ARBA00023163"/>
    </source>
</evidence>
<evidence type="ECO:0000256" key="1">
    <source>
        <dbReference type="ARBA" id="ARBA00004123"/>
    </source>
</evidence>
<reference evidence="7" key="1">
    <citation type="submission" date="2022-11" db="EMBL/GenBank/DDBJ databases">
        <authorList>
            <person name="Petersen C."/>
        </authorList>
    </citation>
    <scope>NUCLEOTIDE SEQUENCE</scope>
    <source>
        <strain evidence="7">IBT 30069</strain>
    </source>
</reference>
<dbReference type="SMART" id="SM00066">
    <property type="entry name" value="GAL4"/>
    <property type="match status" value="1"/>
</dbReference>
<gene>
    <name evidence="7" type="ORF">N7456_001136</name>
</gene>
<dbReference type="GO" id="GO:0000976">
    <property type="term" value="F:transcription cis-regulatory region binding"/>
    <property type="evidence" value="ECO:0007669"/>
    <property type="project" value="TreeGrafter"/>
</dbReference>
<comment type="caution">
    <text evidence="7">The sequence shown here is derived from an EMBL/GenBank/DDBJ whole genome shotgun (WGS) entry which is preliminary data.</text>
</comment>
<keyword evidence="8" id="KW-1185">Reference proteome</keyword>
<dbReference type="Gene3D" id="4.10.240.10">
    <property type="entry name" value="Zn(2)-C6 fungal-type DNA-binding domain"/>
    <property type="match status" value="1"/>
</dbReference>
<keyword evidence="3" id="KW-0238">DNA-binding</keyword>
<evidence type="ECO:0000313" key="7">
    <source>
        <dbReference type="EMBL" id="KAJ5116788.1"/>
    </source>
</evidence>
<name>A0A9W9GDB9_9EURO</name>
<dbReference type="PROSITE" id="PS50048">
    <property type="entry name" value="ZN2_CY6_FUNGAL_2"/>
    <property type="match status" value="1"/>
</dbReference>
<protein>
    <recommendedName>
        <fullName evidence="6">Zn(2)-C6 fungal-type domain-containing protein</fullName>
    </recommendedName>
</protein>
<evidence type="ECO:0000313" key="8">
    <source>
        <dbReference type="Proteomes" id="UP001149165"/>
    </source>
</evidence>
<dbReference type="AlphaFoldDB" id="A0A9W9GDB9"/>
<dbReference type="Pfam" id="PF00172">
    <property type="entry name" value="Zn_clus"/>
    <property type="match status" value="1"/>
</dbReference>
<dbReference type="PANTHER" id="PTHR37534">
    <property type="entry name" value="TRANSCRIPTIONAL ACTIVATOR PROTEIN UGA3"/>
    <property type="match status" value="1"/>
</dbReference>
<dbReference type="SUPFAM" id="SSF57701">
    <property type="entry name" value="Zn2/Cys6 DNA-binding domain"/>
    <property type="match status" value="1"/>
</dbReference>
<evidence type="ECO:0000256" key="5">
    <source>
        <dbReference type="ARBA" id="ARBA00023242"/>
    </source>
</evidence>
<comment type="subcellular location">
    <subcellularLocation>
        <location evidence="1">Nucleus</location>
    </subcellularLocation>
</comment>
<dbReference type="GO" id="GO:0000981">
    <property type="term" value="F:DNA-binding transcription factor activity, RNA polymerase II-specific"/>
    <property type="evidence" value="ECO:0007669"/>
    <property type="project" value="InterPro"/>
</dbReference>
<dbReference type="OrthoDB" id="1919336at2759"/>
<dbReference type="InterPro" id="IPR036864">
    <property type="entry name" value="Zn2-C6_fun-type_DNA-bd_sf"/>
</dbReference>
<dbReference type="InterPro" id="IPR001138">
    <property type="entry name" value="Zn2Cys6_DnaBD"/>
</dbReference>
<proteinExistence type="predicted"/>
<dbReference type="EMBL" id="JAPQKH010000001">
    <property type="protein sequence ID" value="KAJ5116788.1"/>
    <property type="molecule type" value="Genomic_DNA"/>
</dbReference>
<dbReference type="Pfam" id="PF11951">
    <property type="entry name" value="Fungal_trans_2"/>
    <property type="match status" value="1"/>
</dbReference>
<dbReference type="Proteomes" id="UP001149165">
    <property type="component" value="Unassembled WGS sequence"/>
</dbReference>
<keyword evidence="5" id="KW-0539">Nucleus</keyword>
<evidence type="ECO:0000256" key="2">
    <source>
        <dbReference type="ARBA" id="ARBA00023015"/>
    </source>
</evidence>
<reference evidence="7" key="2">
    <citation type="journal article" date="2023" name="IMA Fungus">
        <title>Comparative genomic study of the Penicillium genus elucidates a diverse pangenome and 15 lateral gene transfer events.</title>
        <authorList>
            <person name="Petersen C."/>
            <person name="Sorensen T."/>
            <person name="Nielsen M.R."/>
            <person name="Sondergaard T.E."/>
            <person name="Sorensen J.L."/>
            <person name="Fitzpatrick D.A."/>
            <person name="Frisvad J.C."/>
            <person name="Nielsen K.L."/>
        </authorList>
    </citation>
    <scope>NUCLEOTIDE SEQUENCE</scope>
    <source>
        <strain evidence="7">IBT 30069</strain>
    </source>
</reference>
<dbReference type="InterPro" id="IPR021858">
    <property type="entry name" value="Fun_TF"/>
</dbReference>
<keyword evidence="4" id="KW-0804">Transcription</keyword>
<dbReference type="GO" id="GO:0045944">
    <property type="term" value="P:positive regulation of transcription by RNA polymerase II"/>
    <property type="evidence" value="ECO:0007669"/>
    <property type="project" value="TreeGrafter"/>
</dbReference>
<dbReference type="GO" id="GO:0008270">
    <property type="term" value="F:zinc ion binding"/>
    <property type="evidence" value="ECO:0007669"/>
    <property type="project" value="InterPro"/>
</dbReference>
<dbReference type="GO" id="GO:0005634">
    <property type="term" value="C:nucleus"/>
    <property type="evidence" value="ECO:0007669"/>
    <property type="project" value="UniProtKB-SubCell"/>
</dbReference>
<organism evidence="7 8">
    <name type="scientific">Penicillium angulare</name>
    <dbReference type="NCBI Taxonomy" id="116970"/>
    <lineage>
        <taxon>Eukaryota</taxon>
        <taxon>Fungi</taxon>
        <taxon>Dikarya</taxon>
        <taxon>Ascomycota</taxon>
        <taxon>Pezizomycotina</taxon>
        <taxon>Eurotiomycetes</taxon>
        <taxon>Eurotiomycetidae</taxon>
        <taxon>Eurotiales</taxon>
        <taxon>Aspergillaceae</taxon>
        <taxon>Penicillium</taxon>
    </lineage>
</organism>
<keyword evidence="2" id="KW-0805">Transcription regulation</keyword>
<feature type="domain" description="Zn(2)-C6 fungal-type" evidence="6">
    <location>
        <begin position="28"/>
        <end position="58"/>
    </location>
</feature>
<dbReference type="PROSITE" id="PS00463">
    <property type="entry name" value="ZN2_CY6_FUNGAL_1"/>
    <property type="match status" value="1"/>
</dbReference>
<accession>A0A9W9GDB9</accession>
<dbReference type="CDD" id="cd00067">
    <property type="entry name" value="GAL4"/>
    <property type="match status" value="1"/>
</dbReference>
<dbReference type="PANTHER" id="PTHR37534:SF16">
    <property type="entry name" value="ZN(II)2CYS6 TRANSCRIPTION FACTOR (EUROFUNG)-RELATED"/>
    <property type="match status" value="1"/>
</dbReference>
<evidence type="ECO:0000256" key="3">
    <source>
        <dbReference type="ARBA" id="ARBA00023125"/>
    </source>
</evidence>
<evidence type="ECO:0000259" key="6">
    <source>
        <dbReference type="PROSITE" id="PS50048"/>
    </source>
</evidence>
<sequence>MPWPCRAVEQIHISWHMEETSKRRTRTGCLTCRRRKKKCDEARPSCTGCHRNNLECQWESHVSLSTPRRRNRYSRVAERLIPGLAWEMMNVFPILTPDIATRLLSHFLDASPRWLSTRMGPQRTDYLRWLKPAISESSLVLNCVLTVASSDLLKYYPRDMALKQAALEYYGQTLSQLRGSVVGEVKDSSSMDDSFPGTESVILFIF</sequence>